<comment type="caution">
    <text evidence="2">The sequence shown here is derived from an EMBL/GenBank/DDBJ whole genome shotgun (WGS) entry which is preliminary data.</text>
</comment>
<accession>A0A0F8WFU4</accession>
<reference evidence="2" key="1">
    <citation type="journal article" date="2015" name="Nature">
        <title>Complex archaea that bridge the gap between prokaryotes and eukaryotes.</title>
        <authorList>
            <person name="Spang A."/>
            <person name="Saw J.H."/>
            <person name="Jorgensen S.L."/>
            <person name="Zaremba-Niedzwiedzka K."/>
            <person name="Martijn J."/>
            <person name="Lind A.E."/>
            <person name="van Eijk R."/>
            <person name="Schleper C."/>
            <person name="Guy L."/>
            <person name="Ettema T.J."/>
        </authorList>
    </citation>
    <scope>NUCLEOTIDE SEQUENCE</scope>
</reference>
<dbReference type="AlphaFoldDB" id="A0A0F8WFU4"/>
<dbReference type="EMBL" id="LAZR01069780">
    <property type="protein sequence ID" value="KKK47040.1"/>
    <property type="molecule type" value="Genomic_DNA"/>
</dbReference>
<keyword evidence="1" id="KW-0812">Transmembrane</keyword>
<proteinExistence type="predicted"/>
<sequence length="117" mass="12584">ALSGPPDLSIVFAAQADDVQHWLEQVQPLNQAPVVAVVAAGADPVVRPYLDSGQLAGLVSGFDGAYNYQRLLDEQAGRDDTGWLDMQLVLQDWGQFVFFLAIVLGNFAAVLSRGQRG</sequence>
<protein>
    <submittedName>
        <fullName evidence="2">Uncharacterized protein</fullName>
    </submittedName>
</protein>
<evidence type="ECO:0000256" key="1">
    <source>
        <dbReference type="SAM" id="Phobius"/>
    </source>
</evidence>
<keyword evidence="1" id="KW-1133">Transmembrane helix</keyword>
<organism evidence="2">
    <name type="scientific">marine sediment metagenome</name>
    <dbReference type="NCBI Taxonomy" id="412755"/>
    <lineage>
        <taxon>unclassified sequences</taxon>
        <taxon>metagenomes</taxon>
        <taxon>ecological metagenomes</taxon>
    </lineage>
</organism>
<evidence type="ECO:0000313" key="2">
    <source>
        <dbReference type="EMBL" id="KKK47040.1"/>
    </source>
</evidence>
<feature type="transmembrane region" description="Helical" evidence="1">
    <location>
        <begin position="93"/>
        <end position="111"/>
    </location>
</feature>
<feature type="non-terminal residue" evidence="2">
    <location>
        <position position="1"/>
    </location>
</feature>
<keyword evidence="1" id="KW-0472">Membrane</keyword>
<gene>
    <name evidence="2" type="ORF">LCGC14_3159210</name>
</gene>
<name>A0A0F8WFU4_9ZZZZ</name>